<reference evidence="1 2" key="1">
    <citation type="submission" date="2023-07" db="EMBL/GenBank/DDBJ databases">
        <title>Sorghum-associated microbial communities from plants grown in Nebraska, USA.</title>
        <authorList>
            <person name="Schachtman D."/>
        </authorList>
    </citation>
    <scope>NUCLEOTIDE SEQUENCE [LARGE SCALE GENOMIC DNA]</scope>
    <source>
        <strain evidence="1 2">2980</strain>
    </source>
</reference>
<evidence type="ECO:0000313" key="2">
    <source>
        <dbReference type="Proteomes" id="UP001259347"/>
    </source>
</evidence>
<sequence>MVGEIAELFAFYPDLRPVLAGFRGGFIEGYGDADFGMLRIGIAYRLAQHAYDWFHYADATEAQARSLLTLAAAYVTSRSVKDREMVGR</sequence>
<name>A0ABU1SEC4_9MICO</name>
<gene>
    <name evidence="1" type="ORF">J2Y69_002527</name>
</gene>
<comment type="caution">
    <text evidence="1">The sequence shown here is derived from an EMBL/GenBank/DDBJ whole genome shotgun (WGS) entry which is preliminary data.</text>
</comment>
<dbReference type="Proteomes" id="UP001259347">
    <property type="component" value="Unassembled WGS sequence"/>
</dbReference>
<protein>
    <submittedName>
        <fullName evidence="1">Uncharacterized protein</fullName>
    </submittedName>
</protein>
<dbReference type="RefSeq" id="WP_310021219.1">
    <property type="nucleotide sequence ID" value="NZ_JAVDUM010000011.1"/>
</dbReference>
<accession>A0ABU1SEC4</accession>
<proteinExistence type="predicted"/>
<keyword evidence="2" id="KW-1185">Reference proteome</keyword>
<organism evidence="1 2">
    <name type="scientific">Microbacterium resistens</name>
    <dbReference type="NCBI Taxonomy" id="156977"/>
    <lineage>
        <taxon>Bacteria</taxon>
        <taxon>Bacillati</taxon>
        <taxon>Actinomycetota</taxon>
        <taxon>Actinomycetes</taxon>
        <taxon>Micrococcales</taxon>
        <taxon>Microbacteriaceae</taxon>
        <taxon>Microbacterium</taxon>
    </lineage>
</organism>
<evidence type="ECO:0000313" key="1">
    <source>
        <dbReference type="EMBL" id="MDR6867919.1"/>
    </source>
</evidence>
<dbReference type="EMBL" id="JAVDUM010000011">
    <property type="protein sequence ID" value="MDR6867919.1"/>
    <property type="molecule type" value="Genomic_DNA"/>
</dbReference>